<evidence type="ECO:0000313" key="1">
    <source>
        <dbReference type="EMBL" id="KVE23913.1"/>
    </source>
</evidence>
<proteinExistence type="predicted"/>
<accession>A0A103DWB4</accession>
<dbReference type="AlphaFoldDB" id="A0A103DWB4"/>
<comment type="caution">
    <text evidence="1">The sequence shown here is derived from an EMBL/GenBank/DDBJ whole genome shotgun (WGS) entry which is preliminary data.</text>
</comment>
<organism evidence="1 2">
    <name type="scientific">Burkholderia singularis</name>
    <dbReference type="NCBI Taxonomy" id="1503053"/>
    <lineage>
        <taxon>Bacteria</taxon>
        <taxon>Pseudomonadati</taxon>
        <taxon>Pseudomonadota</taxon>
        <taxon>Betaproteobacteria</taxon>
        <taxon>Burkholderiales</taxon>
        <taxon>Burkholderiaceae</taxon>
        <taxon>Burkholderia</taxon>
        <taxon>pseudomallei group</taxon>
    </lineage>
</organism>
<name>A0A103DWB4_9BURK</name>
<gene>
    <name evidence="1" type="ORF">WS67_22180</name>
</gene>
<protein>
    <submittedName>
        <fullName evidence="1">Uncharacterized protein</fullName>
    </submittedName>
</protein>
<dbReference type="EMBL" id="LOWA01000056">
    <property type="protein sequence ID" value="KVE23913.1"/>
    <property type="molecule type" value="Genomic_DNA"/>
</dbReference>
<evidence type="ECO:0000313" key="2">
    <source>
        <dbReference type="Proteomes" id="UP000062788"/>
    </source>
</evidence>
<dbReference type="Proteomes" id="UP000062788">
    <property type="component" value="Unassembled WGS sequence"/>
</dbReference>
<sequence length="60" mass="6565">MAGHTCCVASAFALHAQPRIEPVRTDDAPSASDNETFAAMRCTVGFDWRIRLWAAVSAER</sequence>
<reference evidence="1 2" key="1">
    <citation type="submission" date="2015-11" db="EMBL/GenBank/DDBJ databases">
        <title>Expanding the genomic diversity of Burkholderia species for the development of highly accurate diagnostics.</title>
        <authorList>
            <person name="Sahl J."/>
            <person name="Keim P."/>
            <person name="Wagner D."/>
        </authorList>
    </citation>
    <scope>NUCLEOTIDE SEQUENCE [LARGE SCALE GENOMIC DNA]</scope>
    <source>
        <strain evidence="1 2">TSV85</strain>
    </source>
</reference>
<keyword evidence="2" id="KW-1185">Reference proteome</keyword>